<keyword evidence="2" id="KW-1185">Reference proteome</keyword>
<evidence type="ECO:0000313" key="1">
    <source>
        <dbReference type="EMBL" id="KAI5661465.1"/>
    </source>
</evidence>
<reference evidence="2" key="1">
    <citation type="journal article" date="2023" name="Nat. Plants">
        <title>Single-cell RNA sequencing provides a high-resolution roadmap for understanding the multicellular compartmentation of specialized metabolism.</title>
        <authorList>
            <person name="Sun S."/>
            <person name="Shen X."/>
            <person name="Li Y."/>
            <person name="Li Y."/>
            <person name="Wang S."/>
            <person name="Li R."/>
            <person name="Zhang H."/>
            <person name="Shen G."/>
            <person name="Guo B."/>
            <person name="Wei J."/>
            <person name="Xu J."/>
            <person name="St-Pierre B."/>
            <person name="Chen S."/>
            <person name="Sun C."/>
        </authorList>
    </citation>
    <scope>NUCLEOTIDE SEQUENCE [LARGE SCALE GENOMIC DNA]</scope>
</reference>
<comment type="caution">
    <text evidence="1">The sequence shown here is derived from an EMBL/GenBank/DDBJ whole genome shotgun (WGS) entry which is preliminary data.</text>
</comment>
<organism evidence="1 2">
    <name type="scientific">Catharanthus roseus</name>
    <name type="common">Madagascar periwinkle</name>
    <name type="synonym">Vinca rosea</name>
    <dbReference type="NCBI Taxonomy" id="4058"/>
    <lineage>
        <taxon>Eukaryota</taxon>
        <taxon>Viridiplantae</taxon>
        <taxon>Streptophyta</taxon>
        <taxon>Embryophyta</taxon>
        <taxon>Tracheophyta</taxon>
        <taxon>Spermatophyta</taxon>
        <taxon>Magnoliopsida</taxon>
        <taxon>eudicotyledons</taxon>
        <taxon>Gunneridae</taxon>
        <taxon>Pentapetalae</taxon>
        <taxon>asterids</taxon>
        <taxon>lamiids</taxon>
        <taxon>Gentianales</taxon>
        <taxon>Apocynaceae</taxon>
        <taxon>Rauvolfioideae</taxon>
        <taxon>Vinceae</taxon>
        <taxon>Catharanthinae</taxon>
        <taxon>Catharanthus</taxon>
    </lineage>
</organism>
<protein>
    <submittedName>
        <fullName evidence="1">Uncharacterized protein</fullName>
    </submittedName>
</protein>
<evidence type="ECO:0000313" key="2">
    <source>
        <dbReference type="Proteomes" id="UP001060085"/>
    </source>
</evidence>
<sequence length="162" mass="17062">MGACASVPKGLKAEAGGAPLPEQPKEETTTTEAPEVAEVIKAEDGEKKVDGTSAVDNVDDKPKNEEVIVATEKETVNDDSEKSHSLDALINDQGEPKEELTGVVTGAEAVPSTTVKAEEKAETAATAPVFDSPTKKEEEAEKPSTDNIAEVKKEENTTQQKS</sequence>
<accession>A0ACC0AKQ7</accession>
<dbReference type="EMBL" id="CM044705">
    <property type="protein sequence ID" value="KAI5661465.1"/>
    <property type="molecule type" value="Genomic_DNA"/>
</dbReference>
<gene>
    <name evidence="1" type="ORF">M9H77_20788</name>
</gene>
<proteinExistence type="predicted"/>
<name>A0ACC0AKQ7_CATRO</name>
<dbReference type="Proteomes" id="UP001060085">
    <property type="component" value="Linkage Group LG05"/>
</dbReference>